<dbReference type="AlphaFoldDB" id="A0AAV1PRA4"/>
<organism evidence="1 2">
    <name type="scientific">Scomber scombrus</name>
    <name type="common">Atlantic mackerel</name>
    <name type="synonym">Scomber vernalis</name>
    <dbReference type="NCBI Taxonomy" id="13677"/>
    <lineage>
        <taxon>Eukaryota</taxon>
        <taxon>Metazoa</taxon>
        <taxon>Chordata</taxon>
        <taxon>Craniata</taxon>
        <taxon>Vertebrata</taxon>
        <taxon>Euteleostomi</taxon>
        <taxon>Actinopterygii</taxon>
        <taxon>Neopterygii</taxon>
        <taxon>Teleostei</taxon>
        <taxon>Neoteleostei</taxon>
        <taxon>Acanthomorphata</taxon>
        <taxon>Pelagiaria</taxon>
        <taxon>Scombriformes</taxon>
        <taxon>Scombridae</taxon>
        <taxon>Scomber</taxon>
    </lineage>
</organism>
<accession>A0AAV1PRA4</accession>
<reference evidence="1 2" key="1">
    <citation type="submission" date="2024-01" db="EMBL/GenBank/DDBJ databases">
        <authorList>
            <person name="Alioto T."/>
            <person name="Alioto T."/>
            <person name="Gomez Garrido J."/>
        </authorList>
    </citation>
    <scope>NUCLEOTIDE SEQUENCE [LARGE SCALE GENOMIC DNA]</scope>
</reference>
<evidence type="ECO:0000313" key="1">
    <source>
        <dbReference type="EMBL" id="CAK6973735.1"/>
    </source>
</evidence>
<protein>
    <submittedName>
        <fullName evidence="1">Uncharacterized protein</fullName>
    </submittedName>
</protein>
<comment type="caution">
    <text evidence="1">The sequence shown here is derived from an EMBL/GenBank/DDBJ whole genome shotgun (WGS) entry which is preliminary data.</text>
</comment>
<proteinExistence type="predicted"/>
<evidence type="ECO:0000313" key="2">
    <source>
        <dbReference type="Proteomes" id="UP001314229"/>
    </source>
</evidence>
<sequence>MTLSNGGKIKEIKIIKKIHITAAAKRHWPPSLILQLVRVPSVWHIKEVHKLNKLNKTNHCKFQQLITKMFFLDCHHAY</sequence>
<keyword evidence="2" id="KW-1185">Reference proteome</keyword>
<gene>
    <name evidence="1" type="ORF">FSCOSCO3_A002764</name>
</gene>
<dbReference type="EMBL" id="CAWUFR010000237">
    <property type="protein sequence ID" value="CAK6973735.1"/>
    <property type="molecule type" value="Genomic_DNA"/>
</dbReference>
<dbReference type="Proteomes" id="UP001314229">
    <property type="component" value="Unassembled WGS sequence"/>
</dbReference>
<name>A0AAV1PRA4_SCOSC</name>